<sequence length="381" mass="43325">MSSIAIQTQTTSPDSTGALRLKPWNKPPPSTADVEYANIETVDLSLWDKPGGKAELAATVGRALTRDGFFYVINHTFSQEEVDRIFSIGQVPFDEVPDDEKHKYEAKIKEKGTFRGYKLPSFWEIENGVRDRIEHYNFYNERGSVGSPDEHPTALRPFLPEITAFLARSREQILRRILALISLHLQLPDEDYLWRLHKAPDGREGRDLFRFMVYDPLQEEEAKQTNGVYLKGHTDFNTISILFSQPITSLQILMPNGEWAYAKHRPNGLVVNIGDQLSLLSGGVLRATVHRVVRPPEDQVSLRRLGVFHFAHAIDDTPLLPLYDSPIIREKGVNIFKDKDHVPTAAEWESARIASYGVVELKKGQKWDTEVIAGVEVKHYK</sequence>
<proteinExistence type="predicted"/>
<dbReference type="SUPFAM" id="SSF51197">
    <property type="entry name" value="Clavaminate synthase-like"/>
    <property type="match status" value="1"/>
</dbReference>
<dbReference type="InParanoid" id="A0A165EZW9"/>
<dbReference type="Proteomes" id="UP000076871">
    <property type="component" value="Unassembled WGS sequence"/>
</dbReference>
<dbReference type="InterPro" id="IPR050231">
    <property type="entry name" value="Iron_ascorbate_oxido_reductase"/>
</dbReference>
<feature type="domain" description="Isopenicillin N synthase-like Fe(2+) 2OG dioxygenase" evidence="2">
    <location>
        <begin position="229"/>
        <end position="298"/>
    </location>
</feature>
<dbReference type="AlphaFoldDB" id="A0A165EZW9"/>
<dbReference type="InterPro" id="IPR027443">
    <property type="entry name" value="IPNS-like_sf"/>
</dbReference>
<dbReference type="RefSeq" id="XP_040765816.1">
    <property type="nucleotide sequence ID" value="XM_040912360.1"/>
</dbReference>
<dbReference type="OrthoDB" id="406156at2759"/>
<evidence type="ECO:0000313" key="4">
    <source>
        <dbReference type="EMBL" id="KZT08076.1"/>
    </source>
</evidence>
<organism evidence="4 5">
    <name type="scientific">Laetiporus sulphureus 93-53</name>
    <dbReference type="NCBI Taxonomy" id="1314785"/>
    <lineage>
        <taxon>Eukaryota</taxon>
        <taxon>Fungi</taxon>
        <taxon>Dikarya</taxon>
        <taxon>Basidiomycota</taxon>
        <taxon>Agaricomycotina</taxon>
        <taxon>Agaricomycetes</taxon>
        <taxon>Polyporales</taxon>
        <taxon>Laetiporus</taxon>
    </lineage>
</organism>
<feature type="region of interest" description="Disordered" evidence="1">
    <location>
        <begin position="1"/>
        <end position="30"/>
    </location>
</feature>
<evidence type="ECO:0000256" key="1">
    <source>
        <dbReference type="SAM" id="MobiDB-lite"/>
    </source>
</evidence>
<accession>A0A165EZW9</accession>
<dbReference type="PRINTS" id="PR00682">
    <property type="entry name" value="IPNSYNTHASE"/>
</dbReference>
<reference evidence="4 5" key="1">
    <citation type="journal article" date="2016" name="Mol. Biol. Evol.">
        <title>Comparative Genomics of Early-Diverging Mushroom-Forming Fungi Provides Insights into the Origins of Lignocellulose Decay Capabilities.</title>
        <authorList>
            <person name="Nagy L.G."/>
            <person name="Riley R."/>
            <person name="Tritt A."/>
            <person name="Adam C."/>
            <person name="Daum C."/>
            <person name="Floudas D."/>
            <person name="Sun H."/>
            <person name="Yadav J.S."/>
            <person name="Pangilinan J."/>
            <person name="Larsson K.H."/>
            <person name="Matsuura K."/>
            <person name="Barry K."/>
            <person name="Labutti K."/>
            <person name="Kuo R."/>
            <person name="Ohm R.A."/>
            <person name="Bhattacharya S.S."/>
            <person name="Shirouzu T."/>
            <person name="Yoshinaga Y."/>
            <person name="Martin F.M."/>
            <person name="Grigoriev I.V."/>
            <person name="Hibbett D.S."/>
        </authorList>
    </citation>
    <scope>NUCLEOTIDE SEQUENCE [LARGE SCALE GENOMIC DNA]</scope>
    <source>
        <strain evidence="4 5">93-53</strain>
    </source>
</reference>
<dbReference type="InterPro" id="IPR044861">
    <property type="entry name" value="IPNS-like_FE2OG_OXY"/>
</dbReference>
<feature type="domain" description="Non-haem dioxygenase N-terminal" evidence="3">
    <location>
        <begin position="39"/>
        <end position="143"/>
    </location>
</feature>
<feature type="compositionally biased region" description="Polar residues" evidence="1">
    <location>
        <begin position="1"/>
        <end position="15"/>
    </location>
</feature>
<dbReference type="Pfam" id="PF03171">
    <property type="entry name" value="2OG-FeII_Oxy"/>
    <property type="match status" value="1"/>
</dbReference>
<dbReference type="GeneID" id="63829388"/>
<dbReference type="STRING" id="1314785.A0A165EZW9"/>
<gene>
    <name evidence="4" type="ORF">LAESUDRAFT_757774</name>
</gene>
<name>A0A165EZW9_9APHY</name>
<dbReference type="InterPro" id="IPR026992">
    <property type="entry name" value="DIOX_N"/>
</dbReference>
<evidence type="ECO:0000259" key="2">
    <source>
        <dbReference type="Pfam" id="PF03171"/>
    </source>
</evidence>
<keyword evidence="5" id="KW-1185">Reference proteome</keyword>
<dbReference type="EMBL" id="KV427616">
    <property type="protein sequence ID" value="KZT08076.1"/>
    <property type="molecule type" value="Genomic_DNA"/>
</dbReference>
<dbReference type="Gene3D" id="2.60.120.330">
    <property type="entry name" value="B-lactam Antibiotic, Isopenicillin N Synthase, Chain"/>
    <property type="match status" value="1"/>
</dbReference>
<evidence type="ECO:0000259" key="3">
    <source>
        <dbReference type="Pfam" id="PF14226"/>
    </source>
</evidence>
<dbReference type="PANTHER" id="PTHR47990">
    <property type="entry name" value="2-OXOGLUTARATE (2OG) AND FE(II)-DEPENDENT OXYGENASE SUPERFAMILY PROTEIN-RELATED"/>
    <property type="match status" value="1"/>
</dbReference>
<dbReference type="Pfam" id="PF14226">
    <property type="entry name" value="DIOX_N"/>
    <property type="match status" value="1"/>
</dbReference>
<protein>
    <submittedName>
        <fullName evidence="4">Clavaminate synthase-like protein</fullName>
    </submittedName>
</protein>
<evidence type="ECO:0000313" key="5">
    <source>
        <dbReference type="Proteomes" id="UP000076871"/>
    </source>
</evidence>